<proteinExistence type="predicted"/>
<dbReference type="EnsemblMetazoa" id="G33990.1">
    <property type="protein sequence ID" value="G33990.1:cds"/>
    <property type="gene ID" value="G33990"/>
</dbReference>
<sequence length="184" mass="20657">MPQTSTNRQKIQQRMKKAIYWLKFYGKKKTQAMKDGQKSVFRFLCKSRKEKSQTTPAATSTLFKDAHDIGADNRGDDTLEEMMSTPPSEDDDSSDSDVPLSTYIRKGKTKKGHYIPSPPFPNYHSTLSTIDTENELLKRPLSPTPESQGNCDTFAPVVSYSPALDSNCSAFAPRVDLVRRKTPS</sequence>
<evidence type="ECO:0000313" key="3">
    <source>
        <dbReference type="Proteomes" id="UP000005408"/>
    </source>
</evidence>
<evidence type="ECO:0000313" key="2">
    <source>
        <dbReference type="EnsemblMetazoa" id="G33990.1:cds"/>
    </source>
</evidence>
<feature type="region of interest" description="Disordered" evidence="1">
    <location>
        <begin position="50"/>
        <end position="126"/>
    </location>
</feature>
<keyword evidence="3" id="KW-1185">Reference proteome</keyword>
<name>A0A8W8MMS4_MAGGI</name>
<reference evidence="2" key="1">
    <citation type="submission" date="2022-08" db="UniProtKB">
        <authorList>
            <consortium name="EnsemblMetazoa"/>
        </authorList>
    </citation>
    <scope>IDENTIFICATION</scope>
    <source>
        <strain evidence="2">05x7-T-G4-1.051#20</strain>
    </source>
</reference>
<dbReference type="Proteomes" id="UP000005408">
    <property type="component" value="Unassembled WGS sequence"/>
</dbReference>
<feature type="compositionally biased region" description="Basic and acidic residues" evidence="1">
    <location>
        <begin position="64"/>
        <end position="77"/>
    </location>
</feature>
<protein>
    <submittedName>
        <fullName evidence="2">Uncharacterized protein</fullName>
    </submittedName>
</protein>
<dbReference type="AlphaFoldDB" id="A0A8W8MMS4"/>
<feature type="compositionally biased region" description="Polar residues" evidence="1">
    <location>
        <begin position="53"/>
        <end position="62"/>
    </location>
</feature>
<accession>A0A8W8MMS4</accession>
<evidence type="ECO:0000256" key="1">
    <source>
        <dbReference type="SAM" id="MobiDB-lite"/>
    </source>
</evidence>
<organism evidence="2 3">
    <name type="scientific">Magallana gigas</name>
    <name type="common">Pacific oyster</name>
    <name type="synonym">Crassostrea gigas</name>
    <dbReference type="NCBI Taxonomy" id="29159"/>
    <lineage>
        <taxon>Eukaryota</taxon>
        <taxon>Metazoa</taxon>
        <taxon>Spiralia</taxon>
        <taxon>Lophotrochozoa</taxon>
        <taxon>Mollusca</taxon>
        <taxon>Bivalvia</taxon>
        <taxon>Autobranchia</taxon>
        <taxon>Pteriomorphia</taxon>
        <taxon>Ostreida</taxon>
        <taxon>Ostreoidea</taxon>
        <taxon>Ostreidae</taxon>
        <taxon>Magallana</taxon>
    </lineage>
</organism>